<gene>
    <name evidence="2" type="ORF">CesoFtcFv8_027763</name>
</gene>
<accession>A0AAN8AZ02</accession>
<name>A0AAN8AZ02_9TELE</name>
<evidence type="ECO:0000313" key="3">
    <source>
        <dbReference type="Proteomes" id="UP001335648"/>
    </source>
</evidence>
<dbReference type="AlphaFoldDB" id="A0AAN8AZ02"/>
<proteinExistence type="predicted"/>
<feature type="region of interest" description="Disordered" evidence="1">
    <location>
        <begin position="1"/>
        <end position="22"/>
    </location>
</feature>
<reference evidence="2 3" key="1">
    <citation type="journal article" date="2023" name="Mol. Biol. Evol.">
        <title>Genomics of Secondarily Temperate Adaptation in the Only Non-Antarctic Icefish.</title>
        <authorList>
            <person name="Rivera-Colon A.G."/>
            <person name="Rayamajhi N."/>
            <person name="Minhas B.F."/>
            <person name="Madrigal G."/>
            <person name="Bilyk K.T."/>
            <person name="Yoon V."/>
            <person name="Hune M."/>
            <person name="Gregory S."/>
            <person name="Cheng C.H.C."/>
            <person name="Catchen J.M."/>
        </authorList>
    </citation>
    <scope>NUCLEOTIDE SEQUENCE [LARGE SCALE GENOMIC DNA]</scope>
    <source>
        <strain evidence="2">JC2023a</strain>
    </source>
</reference>
<comment type="caution">
    <text evidence="2">The sequence shown here is derived from an EMBL/GenBank/DDBJ whole genome shotgun (WGS) entry which is preliminary data.</text>
</comment>
<dbReference type="Proteomes" id="UP001335648">
    <property type="component" value="Unassembled WGS sequence"/>
</dbReference>
<evidence type="ECO:0000313" key="2">
    <source>
        <dbReference type="EMBL" id="KAK5875262.1"/>
    </source>
</evidence>
<evidence type="ECO:0000256" key="1">
    <source>
        <dbReference type="SAM" id="MobiDB-lite"/>
    </source>
</evidence>
<keyword evidence="3" id="KW-1185">Reference proteome</keyword>
<dbReference type="EMBL" id="JAULUE010002069">
    <property type="protein sequence ID" value="KAK5875262.1"/>
    <property type="molecule type" value="Genomic_DNA"/>
</dbReference>
<organism evidence="2 3">
    <name type="scientific">Champsocephalus esox</name>
    <name type="common">pike icefish</name>
    <dbReference type="NCBI Taxonomy" id="159716"/>
    <lineage>
        <taxon>Eukaryota</taxon>
        <taxon>Metazoa</taxon>
        <taxon>Chordata</taxon>
        <taxon>Craniata</taxon>
        <taxon>Vertebrata</taxon>
        <taxon>Euteleostomi</taxon>
        <taxon>Actinopterygii</taxon>
        <taxon>Neopterygii</taxon>
        <taxon>Teleostei</taxon>
        <taxon>Neoteleostei</taxon>
        <taxon>Acanthomorphata</taxon>
        <taxon>Eupercaria</taxon>
        <taxon>Perciformes</taxon>
        <taxon>Notothenioidei</taxon>
        <taxon>Channichthyidae</taxon>
        <taxon>Champsocephalus</taxon>
    </lineage>
</organism>
<protein>
    <submittedName>
        <fullName evidence="2">Uncharacterized protein</fullName>
    </submittedName>
</protein>
<sequence>MGKRRRRKPGREQRGGGSAVSRIQKTGRMELKEVKNHLRCSRHRNTKKGRSLVSRTLTPNTLKQGNGAKVASLRRLPASAFMLQ</sequence>